<dbReference type="EMBL" id="KN838574">
    <property type="protein sequence ID" value="KIK03968.1"/>
    <property type="molecule type" value="Genomic_DNA"/>
</dbReference>
<evidence type="ECO:0000259" key="2">
    <source>
        <dbReference type="PROSITE" id="PS50181"/>
    </source>
</evidence>
<dbReference type="InterPro" id="IPR032675">
    <property type="entry name" value="LRR_dom_sf"/>
</dbReference>
<evidence type="ECO:0000256" key="1">
    <source>
        <dbReference type="SAM" id="MobiDB-lite"/>
    </source>
</evidence>
<accession>A0A0C9Y7G3</accession>
<dbReference type="SUPFAM" id="SSF52047">
    <property type="entry name" value="RNI-like"/>
    <property type="match status" value="1"/>
</dbReference>
<dbReference type="OrthoDB" id="2635672at2759"/>
<organism evidence="3 4">
    <name type="scientific">Laccaria amethystina LaAM-08-1</name>
    <dbReference type="NCBI Taxonomy" id="1095629"/>
    <lineage>
        <taxon>Eukaryota</taxon>
        <taxon>Fungi</taxon>
        <taxon>Dikarya</taxon>
        <taxon>Basidiomycota</taxon>
        <taxon>Agaricomycotina</taxon>
        <taxon>Agaricomycetes</taxon>
        <taxon>Agaricomycetidae</taxon>
        <taxon>Agaricales</taxon>
        <taxon>Agaricineae</taxon>
        <taxon>Hydnangiaceae</taxon>
        <taxon>Laccaria</taxon>
    </lineage>
</organism>
<dbReference type="AlphaFoldDB" id="A0A0C9Y7G3"/>
<reference evidence="4" key="2">
    <citation type="submission" date="2015-01" db="EMBL/GenBank/DDBJ databases">
        <title>Evolutionary Origins and Diversification of the Mycorrhizal Mutualists.</title>
        <authorList>
            <consortium name="DOE Joint Genome Institute"/>
            <consortium name="Mycorrhizal Genomics Consortium"/>
            <person name="Kohler A."/>
            <person name="Kuo A."/>
            <person name="Nagy L.G."/>
            <person name="Floudas D."/>
            <person name="Copeland A."/>
            <person name="Barry K.W."/>
            <person name="Cichocki N."/>
            <person name="Veneault-Fourrey C."/>
            <person name="LaButti K."/>
            <person name="Lindquist E.A."/>
            <person name="Lipzen A."/>
            <person name="Lundell T."/>
            <person name="Morin E."/>
            <person name="Murat C."/>
            <person name="Riley R."/>
            <person name="Ohm R."/>
            <person name="Sun H."/>
            <person name="Tunlid A."/>
            <person name="Henrissat B."/>
            <person name="Grigoriev I.V."/>
            <person name="Hibbett D.S."/>
            <person name="Martin F."/>
        </authorList>
    </citation>
    <scope>NUCLEOTIDE SEQUENCE [LARGE SCALE GENOMIC DNA]</scope>
    <source>
        <strain evidence="4">LaAM-08-1</strain>
    </source>
</reference>
<name>A0A0C9Y7G3_9AGAR</name>
<dbReference type="InterPro" id="IPR001810">
    <property type="entry name" value="F-box_dom"/>
</dbReference>
<protein>
    <recommendedName>
        <fullName evidence="2">F-box domain-containing protein</fullName>
    </recommendedName>
</protein>
<keyword evidence="4" id="KW-1185">Reference proteome</keyword>
<dbReference type="SUPFAM" id="SSF81383">
    <property type="entry name" value="F-box domain"/>
    <property type="match status" value="1"/>
</dbReference>
<feature type="compositionally biased region" description="Polar residues" evidence="1">
    <location>
        <begin position="39"/>
        <end position="53"/>
    </location>
</feature>
<evidence type="ECO:0000313" key="4">
    <source>
        <dbReference type="Proteomes" id="UP000054477"/>
    </source>
</evidence>
<dbReference type="HOGENOM" id="CLU_028542_0_0_1"/>
<feature type="region of interest" description="Disordered" evidence="1">
    <location>
        <begin position="29"/>
        <end position="53"/>
    </location>
</feature>
<evidence type="ECO:0000313" key="3">
    <source>
        <dbReference type="EMBL" id="KIK03968.1"/>
    </source>
</evidence>
<dbReference type="InterPro" id="IPR036047">
    <property type="entry name" value="F-box-like_dom_sf"/>
</dbReference>
<gene>
    <name evidence="3" type="ORF">K443DRAFT_676290</name>
</gene>
<proteinExistence type="predicted"/>
<dbReference type="PROSITE" id="PS50181">
    <property type="entry name" value="FBOX"/>
    <property type="match status" value="1"/>
</dbReference>
<dbReference type="Proteomes" id="UP000054477">
    <property type="component" value="Unassembled WGS sequence"/>
</dbReference>
<feature type="domain" description="F-box" evidence="2">
    <location>
        <begin position="55"/>
        <end position="91"/>
    </location>
</feature>
<dbReference type="Gene3D" id="3.80.10.10">
    <property type="entry name" value="Ribonuclease Inhibitor"/>
    <property type="match status" value="1"/>
</dbReference>
<reference evidence="3 4" key="1">
    <citation type="submission" date="2014-04" db="EMBL/GenBank/DDBJ databases">
        <authorList>
            <consortium name="DOE Joint Genome Institute"/>
            <person name="Kuo A."/>
            <person name="Kohler A."/>
            <person name="Nagy L.G."/>
            <person name="Floudas D."/>
            <person name="Copeland A."/>
            <person name="Barry K.W."/>
            <person name="Cichocki N."/>
            <person name="Veneault-Fourrey C."/>
            <person name="LaButti K."/>
            <person name="Lindquist E.A."/>
            <person name="Lipzen A."/>
            <person name="Lundell T."/>
            <person name="Morin E."/>
            <person name="Murat C."/>
            <person name="Sun H."/>
            <person name="Tunlid A."/>
            <person name="Henrissat B."/>
            <person name="Grigoriev I.V."/>
            <person name="Hibbett D.S."/>
            <person name="Martin F."/>
            <person name="Nordberg H.P."/>
            <person name="Cantor M.N."/>
            <person name="Hua S.X."/>
        </authorList>
    </citation>
    <scope>NUCLEOTIDE SEQUENCE [LARGE SCALE GENOMIC DNA]</scope>
    <source>
        <strain evidence="3 4">LaAM-08-1</strain>
    </source>
</reference>
<sequence>MDYLRWVLRAVLTFRTPWRVHVLHVPTLKEPMSPDNENDSTVDASETVSDTPTQQKRIIHLPPEILLLVFEAMDSPDLYVTAFLSRNFHHLALPVYLARYGISASAETNFILFNDWSPDALRAAHAALFLPSVNRLKCVFDFYKPLEEVRRDVHAFKRFLAKLASVHEIQVEFVQYGMKLGNGAFASSDESLGLTEEWGRELTQMLHGVLGSGCAELSLSLAGRCVAPARELERLLLREFYGLFGVLKHPIFKGFAGGFGRACVRTRSLVDAGQSQKRGLETLNLHSAMFFHPLLIRWTMSALNSTSITFLSLRQLDHISSQNWGLLLPCITLPSLSKLSVNLCVIRTRDLYRFLYRHPHIQDLTLDRNFVDPERVVLRNSILGELKHLSAPPSHLVAFLTPPGALPALKTVCIRWHVCNRRVFEVSAVDKILLPISQRLRQLDDLRFLLSFESLNVSNWFQPSGSDISPLQYISHLELKIHVYTLPPNTLTALARWLVGFSRLRCLELTMVCQNGLEVEERVVLFEAIGRWCPSVEVVQINKDVFIAPF</sequence>